<evidence type="ECO:0000313" key="6">
    <source>
        <dbReference type="Proteomes" id="UP001188597"/>
    </source>
</evidence>
<keyword evidence="1" id="KW-0677">Repeat</keyword>
<protein>
    <recommendedName>
        <fullName evidence="4">Disease resistance N-terminal domain-containing protein</fullName>
    </recommendedName>
</protein>
<evidence type="ECO:0000256" key="1">
    <source>
        <dbReference type="ARBA" id="ARBA00022737"/>
    </source>
</evidence>
<proteinExistence type="predicted"/>
<dbReference type="InterPro" id="IPR041118">
    <property type="entry name" value="Rx_N"/>
</dbReference>
<dbReference type="Gene3D" id="1.20.5.4130">
    <property type="match status" value="1"/>
</dbReference>
<comment type="caution">
    <text evidence="5">The sequence shown here is derived from an EMBL/GenBank/DDBJ whole genome shotgun (WGS) entry which is preliminary data.</text>
</comment>
<dbReference type="EMBL" id="JAVXUP010004233">
    <property type="protein sequence ID" value="KAK2997370.1"/>
    <property type="molecule type" value="Genomic_DNA"/>
</dbReference>
<dbReference type="AlphaFoldDB" id="A0AA88S7S8"/>
<reference evidence="5" key="1">
    <citation type="submission" date="2022-12" db="EMBL/GenBank/DDBJ databases">
        <title>Draft genome assemblies for two species of Escallonia (Escalloniales).</title>
        <authorList>
            <person name="Chanderbali A."/>
            <person name="Dervinis C."/>
            <person name="Anghel I."/>
            <person name="Soltis D."/>
            <person name="Soltis P."/>
            <person name="Zapata F."/>
        </authorList>
    </citation>
    <scope>NUCLEOTIDE SEQUENCE</scope>
    <source>
        <strain evidence="5">UCBG64.0493</strain>
        <tissue evidence="5">Leaf</tissue>
    </source>
</reference>
<accession>A0AA88S7S8</accession>
<dbReference type="GO" id="GO:0000166">
    <property type="term" value="F:nucleotide binding"/>
    <property type="evidence" value="ECO:0007669"/>
    <property type="project" value="UniProtKB-KW"/>
</dbReference>
<gene>
    <name evidence="5" type="ORF">RJ639_025798</name>
</gene>
<evidence type="ECO:0000313" key="5">
    <source>
        <dbReference type="EMBL" id="KAK2997370.1"/>
    </source>
</evidence>
<dbReference type="GO" id="GO:0006952">
    <property type="term" value="P:defense response"/>
    <property type="evidence" value="ECO:0007669"/>
    <property type="project" value="UniProtKB-KW"/>
</dbReference>
<keyword evidence="3" id="KW-0611">Plant defense</keyword>
<evidence type="ECO:0000256" key="2">
    <source>
        <dbReference type="ARBA" id="ARBA00022741"/>
    </source>
</evidence>
<evidence type="ECO:0000259" key="4">
    <source>
        <dbReference type="Pfam" id="PF18052"/>
    </source>
</evidence>
<name>A0AA88S7S8_9ASTE</name>
<organism evidence="5 6">
    <name type="scientific">Escallonia herrerae</name>
    <dbReference type="NCBI Taxonomy" id="1293975"/>
    <lineage>
        <taxon>Eukaryota</taxon>
        <taxon>Viridiplantae</taxon>
        <taxon>Streptophyta</taxon>
        <taxon>Embryophyta</taxon>
        <taxon>Tracheophyta</taxon>
        <taxon>Spermatophyta</taxon>
        <taxon>Magnoliopsida</taxon>
        <taxon>eudicotyledons</taxon>
        <taxon>Gunneridae</taxon>
        <taxon>Pentapetalae</taxon>
        <taxon>asterids</taxon>
        <taxon>campanulids</taxon>
        <taxon>Escalloniales</taxon>
        <taxon>Escalloniaceae</taxon>
        <taxon>Escallonia</taxon>
    </lineage>
</organism>
<sequence length="78" mass="8585">MIQENFLFSVLIHPFTPSSGIPPPAAIISLLEKLGSLALEELFLASGVESEAKRIEDTLSIIKAVLLDAEEKQEKNHR</sequence>
<dbReference type="Pfam" id="PF18052">
    <property type="entry name" value="Rx_N"/>
    <property type="match status" value="1"/>
</dbReference>
<feature type="non-terminal residue" evidence="5">
    <location>
        <position position="78"/>
    </location>
</feature>
<feature type="domain" description="Disease resistance N-terminal" evidence="4">
    <location>
        <begin position="27"/>
        <end position="77"/>
    </location>
</feature>
<dbReference type="Proteomes" id="UP001188597">
    <property type="component" value="Unassembled WGS sequence"/>
</dbReference>
<evidence type="ECO:0000256" key="3">
    <source>
        <dbReference type="ARBA" id="ARBA00022821"/>
    </source>
</evidence>
<keyword evidence="2" id="KW-0547">Nucleotide-binding</keyword>
<keyword evidence="6" id="KW-1185">Reference proteome</keyword>